<protein>
    <submittedName>
        <fullName evidence="1">Uncharacterized protein</fullName>
    </submittedName>
</protein>
<reference evidence="1" key="1">
    <citation type="submission" date="2018-06" db="EMBL/GenBank/DDBJ databases">
        <authorList>
            <person name="Zhirakovskaya E."/>
        </authorList>
    </citation>
    <scope>NUCLEOTIDE SEQUENCE</scope>
</reference>
<proteinExistence type="predicted"/>
<feature type="non-terminal residue" evidence="1">
    <location>
        <position position="31"/>
    </location>
</feature>
<sequence>MKKLLLALTLTLALSGTAVADNASETFRKII</sequence>
<evidence type="ECO:0000313" key="1">
    <source>
        <dbReference type="EMBL" id="VAW06434.1"/>
    </source>
</evidence>
<organism evidence="1">
    <name type="scientific">hydrothermal vent metagenome</name>
    <dbReference type="NCBI Taxonomy" id="652676"/>
    <lineage>
        <taxon>unclassified sequences</taxon>
        <taxon>metagenomes</taxon>
        <taxon>ecological metagenomes</taxon>
    </lineage>
</organism>
<accession>A0A3B0TC70</accession>
<dbReference type="AlphaFoldDB" id="A0A3B0TC70"/>
<gene>
    <name evidence="1" type="ORF">MNBD_ALPHA01-2463</name>
</gene>
<name>A0A3B0TC70_9ZZZZ</name>
<dbReference type="EMBL" id="UOEJ01000240">
    <property type="protein sequence ID" value="VAW06434.1"/>
    <property type="molecule type" value="Genomic_DNA"/>
</dbReference>